<dbReference type="PROSITE" id="PS50217">
    <property type="entry name" value="BZIP"/>
    <property type="match status" value="1"/>
</dbReference>
<evidence type="ECO:0000259" key="4">
    <source>
        <dbReference type="PROSITE" id="PS50089"/>
    </source>
</evidence>
<evidence type="ECO:0000313" key="6">
    <source>
        <dbReference type="EMBL" id="CAB93715.1"/>
    </source>
</evidence>
<comment type="subcellular location">
    <subcellularLocation>
        <location evidence="1">Nucleus</location>
    </subcellularLocation>
</comment>
<organism evidence="6">
    <name type="scientific">Arabidopsis thaliana</name>
    <name type="common">Mouse-ear cress</name>
    <dbReference type="NCBI Taxonomy" id="3702"/>
    <lineage>
        <taxon>Eukaryota</taxon>
        <taxon>Viridiplantae</taxon>
        <taxon>Streptophyta</taxon>
        <taxon>Embryophyta</taxon>
        <taxon>Tracheophyta</taxon>
        <taxon>Spermatophyta</taxon>
        <taxon>Magnoliopsida</taxon>
        <taxon>eudicotyledons</taxon>
        <taxon>Gunneridae</taxon>
        <taxon>Pentapetalae</taxon>
        <taxon>rosids</taxon>
        <taxon>malvids</taxon>
        <taxon>Brassicales</taxon>
        <taxon>Brassicaceae</taxon>
        <taxon>Camelineae</taxon>
        <taxon>Arabidopsis</taxon>
    </lineage>
</organism>
<feature type="compositionally biased region" description="Basic and acidic residues" evidence="3">
    <location>
        <begin position="17"/>
        <end position="36"/>
    </location>
</feature>
<dbReference type="CDD" id="cd16667">
    <property type="entry name" value="RING-H2_RNF126-like"/>
    <property type="match status" value="1"/>
</dbReference>
<sequence>MDDLLHQRVEQSQVTPPHDDSNIHGDFDNEATDESRSETCSVVIEGNCDMVIELGLESGSVIVENLGDSDIDVSNDFDEPDDDDFFVGRTDFGLEFRDIASSGNDIRLITVESGSDDDDGVENERELWGIDLNEEDVYVNDDDEYEDDDVSVTIPLCWDSLQLEDREVTADEFDWEEVGGGGGGGVDDEREIRSGFAQIDMNDESLISASPIISLEGLVTRERAEGSGNLGWEVLLNHTLEINFDVDNRELYIGGDHDDYVQDYDMLFEQFADAEVSVIGLPPTSKSFLNNLPVVLLEGENDDDGGLVCAVCKDEMNIGNKAVQLPCNHKYHSECIVPWLKVRNTCPVCRYELPTDDAEYEQRKTQRTTNTFGMPHNFNLLEGTPSRNNNFNSMFQQNLHDEDDVHVQDHVYNHDQYHHQQPNVVTDEEKRLRRMASNRESARRTRMRERMMKEGLQMQVKQLMAYNQFLYNKYISLLEYNHQILQENSQLKETVSSFHDQYTISYGNHEGILGNTNDFDLNQLSSYQPS</sequence>
<dbReference type="PANTHER" id="PTHR46324">
    <property type="entry name" value="BASIC LEUCINE ZIPPER 43-RELATED"/>
    <property type="match status" value="1"/>
</dbReference>
<evidence type="ECO:0000256" key="1">
    <source>
        <dbReference type="ARBA" id="ARBA00004123"/>
    </source>
</evidence>
<keyword evidence="2" id="KW-0862">Zinc</keyword>
<dbReference type="InterPro" id="IPR044521">
    <property type="entry name" value="AtbZIP8/43"/>
</dbReference>
<dbReference type="PIR" id="T50499">
    <property type="entry name" value="T50499"/>
</dbReference>
<protein>
    <submittedName>
        <fullName evidence="6">Uncharacterized protein T22D6_80</fullName>
    </submittedName>
</protein>
<dbReference type="SMART" id="SM00338">
    <property type="entry name" value="BRLZ"/>
    <property type="match status" value="1"/>
</dbReference>
<feature type="region of interest" description="Disordered" evidence="3">
    <location>
        <begin position="1"/>
        <end position="36"/>
    </location>
</feature>
<dbReference type="AlphaFoldDB" id="Q9LEZ2"/>
<dbReference type="ExpressionAtlas" id="Q9LEZ2">
    <property type="expression patterns" value="baseline and differential"/>
</dbReference>
<name>Q9LEZ2_ARATH</name>
<dbReference type="EMBL" id="AL357612">
    <property type="protein sequence ID" value="CAB93715.1"/>
    <property type="molecule type" value="Genomic_DNA"/>
</dbReference>
<dbReference type="GO" id="GO:0003700">
    <property type="term" value="F:DNA-binding transcription factor activity"/>
    <property type="evidence" value="ECO:0007669"/>
    <property type="project" value="InterPro"/>
</dbReference>
<accession>Q9LEZ2</accession>
<evidence type="ECO:0000256" key="3">
    <source>
        <dbReference type="SAM" id="MobiDB-lite"/>
    </source>
</evidence>
<proteinExistence type="predicted"/>
<dbReference type="InterPro" id="IPR001841">
    <property type="entry name" value="Znf_RING"/>
</dbReference>
<dbReference type="FunFam" id="3.30.40.10:FF:000835">
    <property type="entry name" value="E3 ubiquitin-protein ligase CIP8"/>
    <property type="match status" value="1"/>
</dbReference>
<feature type="domain" description="BZIP" evidence="5">
    <location>
        <begin position="428"/>
        <end position="491"/>
    </location>
</feature>
<dbReference type="InterPro" id="IPR004827">
    <property type="entry name" value="bZIP"/>
</dbReference>
<evidence type="ECO:0000256" key="2">
    <source>
        <dbReference type="PROSITE-ProRule" id="PRU00175"/>
    </source>
</evidence>
<keyword evidence="2" id="KW-0863">Zinc-finger</keyword>
<reference evidence="6" key="3">
    <citation type="submission" date="2000-06" db="EMBL/GenBank/DDBJ databases">
        <authorList>
            <person name="Bevan M."/>
            <person name="Terryn N."/>
            <person name="Ardiles W."/>
            <person name="Buysshaert C."/>
            <person name="Dasseville R."/>
            <person name="De Clerck R."/>
            <person name="De Keyser A."/>
            <person name="Neyt P."/>
            <person name="Rouze P."/>
            <person name="Van Den Daele H."/>
            <person name="Villaroel R."/>
            <person name="Gielen J."/>
            <person name="Van Montagu M."/>
            <person name="Bancroft I."/>
            <person name="Mewes H.W."/>
            <person name="Rudd S."/>
            <person name="Lemcke K."/>
            <person name="Mayer K.F.X."/>
        </authorList>
    </citation>
    <scope>NUCLEOTIDE SEQUENCE</scope>
</reference>
<dbReference type="PROSITE" id="PS00036">
    <property type="entry name" value="BZIP_BASIC"/>
    <property type="match status" value="1"/>
</dbReference>
<dbReference type="Pfam" id="PF13639">
    <property type="entry name" value="zf-RING_2"/>
    <property type="match status" value="1"/>
</dbReference>
<feature type="domain" description="RING-type" evidence="4">
    <location>
        <begin position="309"/>
        <end position="350"/>
    </location>
</feature>
<reference key="1">
    <citation type="journal article" date="2000" name="Nature">
        <title>Sequence and analysis of chromosome 5 of the plant Arabidopsis thaliana.</title>
        <authorList>
            <consortium name="Kazusa DNA Research Institute"/>
            <consortium name="Cold Spring Harbor and Washington University in St Louis Sequencing Consortium"/>
            <consortium name="European Union Arabidopsis Genome Sequencing Consortium"/>
            <person name="Tabata S."/>
            <person name="Kaneko T."/>
            <person name="Nakamura Y."/>
            <person name="Kotani H."/>
            <person name="Kato T."/>
            <person name="Asamizu E."/>
            <person name="Miyajima N."/>
            <person name="Sasamoto S."/>
            <person name="Kimura T."/>
            <person name="Hosouchi T."/>
            <person name="Kawashima K."/>
            <person name="Kohara M."/>
            <person name="Matsumoto M."/>
            <person name="Matsuno A."/>
            <person name="Muraki A."/>
            <person name="Nakayama S."/>
            <person name="Nakazaki N."/>
            <person name="Naruo K."/>
            <person name="Okumura S."/>
            <person name="Shinpo S."/>
            <person name="Takeuchi C."/>
            <person name="Wada T."/>
            <person name="Watanabe A."/>
            <person name="Yamada M."/>
            <person name="Yasuda M."/>
            <person name="Sato S."/>
            <person name="de la Bastide M."/>
            <person name="Huang E."/>
            <person name="Spiegel L."/>
            <person name="Gnoj L."/>
            <person name="O'Shaughnessy A."/>
            <person name="Preston R."/>
            <person name="Habermann K."/>
            <person name="Murray J."/>
            <person name="Johnson D."/>
            <person name="Rohlfing T."/>
            <person name="Nelson J."/>
            <person name="Stoneking T."/>
            <person name="Pepin K."/>
            <person name="Spieth J."/>
            <person name="Sekhon M."/>
            <person name="Armstrong J."/>
            <person name="Becker M."/>
            <person name="Belter E."/>
            <person name="Cordum H."/>
            <person name="Cordes M."/>
            <person name="Courtney L."/>
            <person name="Courtney W."/>
            <person name="Dante M."/>
            <person name="Du H."/>
            <person name="Edwards J."/>
            <person name="Fryman J."/>
            <person name="Haakensen B."/>
            <person name="Lamar E."/>
            <person name="Latreille P."/>
            <person name="Leonard S."/>
            <person name="Meyer R."/>
            <person name="Mulvaney E."/>
            <person name="Ozersky P."/>
            <person name="Riley A."/>
            <person name="Strowmatt C."/>
            <person name="Wagner-McPherson C."/>
            <person name="Wollam A."/>
            <person name="Yoakum M."/>
            <person name="Bell M."/>
            <person name="Dedhia N."/>
            <person name="Parnell L."/>
            <person name="Shah R."/>
            <person name="Rodriguez M."/>
            <person name="See L.H."/>
            <person name="Vil D."/>
            <person name="Baker J."/>
            <person name="Kirchoff K."/>
            <person name="Toth K."/>
            <person name="King L."/>
            <person name="Bahret A."/>
            <person name="Miller B."/>
            <person name="Marra M."/>
            <person name="Martienssen R."/>
            <person name="McCombie W.R."/>
            <person name="Wilson R.K."/>
            <person name="Murphy G."/>
            <person name="Bancroft I."/>
            <person name="Volckaert G."/>
            <person name="Wambutt R."/>
            <person name="Dusterhoft A."/>
            <person name="Stiekema W."/>
            <person name="Pohl T."/>
            <person name="Entian K.D."/>
            <person name="Terryn N."/>
            <person name="Hartley N."/>
            <person name="Bent E."/>
            <person name="Johnson S."/>
            <person name="Langham S.A."/>
            <person name="McCullagh B."/>
            <person name="Robben J."/>
            <person name="Grymonprez B."/>
            <person name="Zimmermann W."/>
            <person name="Ramsperger U."/>
            <person name="Wedler H."/>
            <person name="Balke K."/>
            <person name="Wedler E."/>
            <person name="Peters S."/>
            <person name="van Staveren M."/>
            <person name="Dirkse W."/>
            <person name="Mooijman P."/>
            <person name="Lankhorst R.K."/>
            <person name="Weitzenegger T."/>
            <person name="Bothe G."/>
            <person name="Rose M."/>
            <person name="Hauf J."/>
            <person name="Berneiser S."/>
            <person name="Hempel S."/>
            <person name="Feldpausch M."/>
            <person name="Lamberth S."/>
            <person name="Villarroel R."/>
            <person name="Gielen J."/>
            <person name="Ardiles W."/>
            <person name="Bents O."/>
            <person name="Lemcke K."/>
            <person name="Kolesov G."/>
            <person name="Mayer K."/>
            <person name="Rudd S."/>
            <person name="Schoof H."/>
            <person name="Schueller C."/>
            <person name="Zaccaria P."/>
            <person name="Mewes H.W."/>
            <person name="Bevan M."/>
            <person name="Fransz P."/>
        </authorList>
    </citation>
    <scope>NUCLEOTIDE SEQUENCE [LARGE SCALE GENOMIC DNA]</scope>
    <source>
        <strain>cv. Columbia</strain>
    </source>
</reference>
<dbReference type="InterPro" id="IPR046347">
    <property type="entry name" value="bZIP_sf"/>
</dbReference>
<gene>
    <name evidence="6" type="primary">T22D6_80</name>
</gene>
<dbReference type="IntAct" id="Q9LEZ2">
    <property type="interactions" value="1"/>
</dbReference>
<dbReference type="GO" id="GO:0005634">
    <property type="term" value="C:nucleus"/>
    <property type="evidence" value="ECO:0007669"/>
    <property type="project" value="UniProtKB-SubCell"/>
</dbReference>
<dbReference type="TAIR" id="AT5G08139"/>
<dbReference type="GO" id="GO:0008270">
    <property type="term" value="F:zinc ion binding"/>
    <property type="evidence" value="ECO:0007669"/>
    <property type="project" value="UniProtKB-KW"/>
</dbReference>
<dbReference type="SUPFAM" id="SSF57850">
    <property type="entry name" value="RING/U-box"/>
    <property type="match status" value="1"/>
</dbReference>
<evidence type="ECO:0000259" key="5">
    <source>
        <dbReference type="PROSITE" id="PS50217"/>
    </source>
</evidence>
<dbReference type="PROSITE" id="PS50089">
    <property type="entry name" value="ZF_RING_2"/>
    <property type="match status" value="1"/>
</dbReference>
<dbReference type="InterPro" id="IPR013083">
    <property type="entry name" value="Znf_RING/FYVE/PHD"/>
</dbReference>
<dbReference type="Gene3D" id="3.30.40.10">
    <property type="entry name" value="Zinc/RING finger domain, C3HC4 (zinc finger)"/>
    <property type="match status" value="1"/>
</dbReference>
<reference evidence="6" key="2">
    <citation type="submission" date="2000-05" db="EMBL/GenBank/DDBJ databases">
        <authorList>
            <person name="EU Arabidopsis sequencing project"/>
        </authorList>
    </citation>
    <scope>NUCLEOTIDE SEQUENCE</scope>
</reference>
<dbReference type="Pfam" id="PF07716">
    <property type="entry name" value="bZIP_2"/>
    <property type="match status" value="1"/>
</dbReference>
<dbReference type="SMART" id="SM00184">
    <property type="entry name" value="RING"/>
    <property type="match status" value="1"/>
</dbReference>
<keyword evidence="2" id="KW-0479">Metal-binding</keyword>
<dbReference type="PANTHER" id="PTHR46324:SF7">
    <property type="entry name" value="BASIC LEUCINE-ZIPPER 75"/>
    <property type="match status" value="1"/>
</dbReference>
<dbReference type="SUPFAM" id="SSF57959">
    <property type="entry name" value="Leucine zipper domain"/>
    <property type="match status" value="1"/>
</dbReference>